<sequence>MDRRRNRKHSNNWNNQKRNNEQSRENKQKSFQFNKALYEDQDAERQRLAAIQDVKAREIICPKCGQPITDIASAIADKTTGQPLHFDCVLNQVKQSEPTGENEKVAYIGQGRFAVLQYENIRDQRHFTIKKIIEWENREEQSQWREELSGLYSKIN</sequence>
<dbReference type="AlphaFoldDB" id="A0A1H8ZNY1"/>
<evidence type="ECO:0000313" key="2">
    <source>
        <dbReference type="EMBL" id="SEP66112.1"/>
    </source>
</evidence>
<dbReference type="Proteomes" id="UP000182360">
    <property type="component" value="Unassembled WGS sequence"/>
</dbReference>
<organism evidence="2 3">
    <name type="scientific">Treponema bryantii</name>
    <dbReference type="NCBI Taxonomy" id="163"/>
    <lineage>
        <taxon>Bacteria</taxon>
        <taxon>Pseudomonadati</taxon>
        <taxon>Spirochaetota</taxon>
        <taxon>Spirochaetia</taxon>
        <taxon>Spirochaetales</taxon>
        <taxon>Treponemataceae</taxon>
        <taxon>Treponema</taxon>
    </lineage>
</organism>
<dbReference type="EMBL" id="FOFU01000001">
    <property type="protein sequence ID" value="SEP66112.1"/>
    <property type="molecule type" value="Genomic_DNA"/>
</dbReference>
<evidence type="ECO:0000313" key="3">
    <source>
        <dbReference type="Proteomes" id="UP000182360"/>
    </source>
</evidence>
<protein>
    <submittedName>
        <fullName evidence="2">Uncharacterized protein</fullName>
    </submittedName>
</protein>
<dbReference type="RefSeq" id="WP_074639833.1">
    <property type="nucleotide sequence ID" value="NZ_AP025286.1"/>
</dbReference>
<name>A0A1H8ZNY1_9SPIR</name>
<feature type="region of interest" description="Disordered" evidence="1">
    <location>
        <begin position="1"/>
        <end position="27"/>
    </location>
</feature>
<proteinExistence type="predicted"/>
<dbReference type="OrthoDB" id="308128at2"/>
<dbReference type="STRING" id="163.SAMN04487775_108152"/>
<keyword evidence="3" id="KW-1185">Reference proteome</keyword>
<reference evidence="2 3" key="1">
    <citation type="submission" date="2016-10" db="EMBL/GenBank/DDBJ databases">
        <authorList>
            <person name="de Groot N.N."/>
        </authorList>
    </citation>
    <scope>NUCLEOTIDE SEQUENCE [LARGE SCALE GENOMIC DNA]</scope>
    <source>
        <strain evidence="2 3">B25</strain>
    </source>
</reference>
<accession>A0A1H8ZNY1</accession>
<feature type="compositionally biased region" description="Basic residues" evidence="1">
    <location>
        <begin position="1"/>
        <end position="10"/>
    </location>
</feature>
<gene>
    <name evidence="2" type="ORF">SAMN04487977_10141</name>
</gene>
<evidence type="ECO:0000256" key="1">
    <source>
        <dbReference type="SAM" id="MobiDB-lite"/>
    </source>
</evidence>
<dbReference type="eggNOG" id="ENOG50339QT">
    <property type="taxonomic scope" value="Bacteria"/>
</dbReference>
<feature type="compositionally biased region" description="Basic and acidic residues" evidence="1">
    <location>
        <begin position="18"/>
        <end position="27"/>
    </location>
</feature>